<dbReference type="GO" id="GO:0003677">
    <property type="term" value="F:DNA binding"/>
    <property type="evidence" value="ECO:0007669"/>
    <property type="project" value="UniProtKB-KW"/>
</dbReference>
<sequence>MPRSTSASGTSGDVLQRRALNRATLERQLLLRRSDMSPLAAVEHLVGLQAQAPFSPYYQLWSRLRDFDPHTLGQLLLDRQVVRIVVMRGTIHLLSAADCATLRPLTQPIMDRDLGTNTQYAAGIRGLDLDHLAAVARAVVEEEPRSNAELAAVLAERFPERDRSSLAYAARGLLPLVQVPPRAVWGRSAQARLTTAEAWLGRGLDPAPSIDAVVLRYLAAFGPGSVADVQTWSGLTRLREVVERLRPELRTFRTEEGKELFDLPDAPRPDPDTPAPPRFLPDFDNVLRSHTDRTRLIDPEDMKRMHVRNGVTPSFFLVDGVVAGTWRLTVERKAATLRITPFRRLPRAEQPGLVEEGERLLAMAASDAETRETVVDDPI</sequence>
<gene>
    <name evidence="2" type="ORF">G1H10_13275</name>
</gene>
<keyword evidence="2" id="KW-0238">DNA-binding</keyword>
<evidence type="ECO:0000313" key="3">
    <source>
        <dbReference type="Proteomes" id="UP000475214"/>
    </source>
</evidence>
<feature type="compositionally biased region" description="Basic and acidic residues" evidence="1">
    <location>
        <begin position="256"/>
        <end position="271"/>
    </location>
</feature>
<dbReference type="EMBL" id="JAAGOA010000008">
    <property type="protein sequence ID" value="NEE01139.1"/>
    <property type="molecule type" value="Genomic_DNA"/>
</dbReference>
<name>A0A6L9S7R4_9ACTN</name>
<dbReference type="Proteomes" id="UP000475214">
    <property type="component" value="Unassembled WGS sequence"/>
</dbReference>
<comment type="caution">
    <text evidence="2">The sequence shown here is derived from an EMBL/GenBank/DDBJ whole genome shotgun (WGS) entry which is preliminary data.</text>
</comment>
<dbReference type="Pfam" id="PF06224">
    <property type="entry name" value="AlkZ-like"/>
    <property type="match status" value="1"/>
</dbReference>
<dbReference type="PANTHER" id="PTHR38479:SF2">
    <property type="entry name" value="WINGED HELIX DNA-BINDING DOMAIN-CONTAINING PROTEIN"/>
    <property type="match status" value="1"/>
</dbReference>
<keyword evidence="3" id="KW-1185">Reference proteome</keyword>
<evidence type="ECO:0000313" key="2">
    <source>
        <dbReference type="EMBL" id="NEE01139.1"/>
    </source>
</evidence>
<protein>
    <submittedName>
        <fullName evidence="2">Winged helix DNA-binding domain-containing protein</fullName>
    </submittedName>
</protein>
<evidence type="ECO:0000256" key="1">
    <source>
        <dbReference type="SAM" id="MobiDB-lite"/>
    </source>
</evidence>
<reference evidence="2 3" key="1">
    <citation type="submission" date="2020-02" db="EMBL/GenBank/DDBJ databases">
        <authorList>
            <person name="Li X.-J."/>
            <person name="Han X.-M."/>
        </authorList>
    </citation>
    <scope>NUCLEOTIDE SEQUENCE [LARGE SCALE GENOMIC DNA]</scope>
    <source>
        <strain evidence="2 3">CCTCC AB 2017055</strain>
    </source>
</reference>
<dbReference type="InterPro" id="IPR009351">
    <property type="entry name" value="AlkZ-like"/>
</dbReference>
<feature type="region of interest" description="Disordered" evidence="1">
    <location>
        <begin position="256"/>
        <end position="278"/>
    </location>
</feature>
<proteinExistence type="predicted"/>
<dbReference type="PANTHER" id="PTHR38479">
    <property type="entry name" value="LMO0824 PROTEIN"/>
    <property type="match status" value="1"/>
</dbReference>
<dbReference type="RefSeq" id="WP_163738198.1">
    <property type="nucleotide sequence ID" value="NZ_JAAGOA010000008.1"/>
</dbReference>
<organism evidence="2 3">
    <name type="scientific">Phytoactinopolyspora halotolerans</name>
    <dbReference type="NCBI Taxonomy" id="1981512"/>
    <lineage>
        <taxon>Bacteria</taxon>
        <taxon>Bacillati</taxon>
        <taxon>Actinomycetota</taxon>
        <taxon>Actinomycetes</taxon>
        <taxon>Jiangellales</taxon>
        <taxon>Jiangellaceae</taxon>
        <taxon>Phytoactinopolyspora</taxon>
    </lineage>
</organism>
<accession>A0A6L9S7R4</accession>
<dbReference type="AlphaFoldDB" id="A0A6L9S7R4"/>